<dbReference type="Proteomes" id="UP000031246">
    <property type="component" value="Unassembled WGS sequence"/>
</dbReference>
<evidence type="ECO:0000256" key="1">
    <source>
        <dbReference type="ARBA" id="ARBA00004442"/>
    </source>
</evidence>
<evidence type="ECO:0000259" key="6">
    <source>
        <dbReference type="Pfam" id="PF07980"/>
    </source>
</evidence>
<dbReference type="Pfam" id="PF07980">
    <property type="entry name" value="SusD_RagB"/>
    <property type="match status" value="1"/>
</dbReference>
<evidence type="ECO:0000313" key="8">
    <source>
        <dbReference type="EMBL" id="KIA94244.1"/>
    </source>
</evidence>
<dbReference type="Pfam" id="PF14322">
    <property type="entry name" value="SusD-like_3"/>
    <property type="match status" value="1"/>
</dbReference>
<keyword evidence="5" id="KW-0998">Cell outer membrane</keyword>
<feature type="domain" description="SusD-like N-terminal" evidence="7">
    <location>
        <begin position="86"/>
        <end position="215"/>
    </location>
</feature>
<feature type="domain" description="RagB/SusD" evidence="6">
    <location>
        <begin position="335"/>
        <end position="455"/>
    </location>
</feature>
<keyword evidence="3" id="KW-0732">Signal</keyword>
<evidence type="ECO:0008006" key="10">
    <source>
        <dbReference type="Google" id="ProtNLM"/>
    </source>
</evidence>
<dbReference type="InterPro" id="IPR012944">
    <property type="entry name" value="SusD_RagB_dom"/>
</dbReference>
<dbReference type="InterPro" id="IPR033985">
    <property type="entry name" value="SusD-like_N"/>
</dbReference>
<comment type="subcellular location">
    <subcellularLocation>
        <location evidence="1">Cell outer membrane</location>
    </subcellularLocation>
</comment>
<evidence type="ECO:0000259" key="7">
    <source>
        <dbReference type="Pfam" id="PF14322"/>
    </source>
</evidence>
<protein>
    <recommendedName>
        <fullName evidence="10">Carbohydrate-binding protein SusD</fullName>
    </recommendedName>
</protein>
<gene>
    <name evidence="8" type="ORF">OC25_09925</name>
</gene>
<dbReference type="GO" id="GO:0009279">
    <property type="term" value="C:cell outer membrane"/>
    <property type="evidence" value="ECO:0007669"/>
    <property type="project" value="UniProtKB-SubCell"/>
</dbReference>
<evidence type="ECO:0000313" key="9">
    <source>
        <dbReference type="Proteomes" id="UP000031246"/>
    </source>
</evidence>
<dbReference type="EMBL" id="JSYN01000010">
    <property type="protein sequence ID" value="KIA94244.1"/>
    <property type="molecule type" value="Genomic_DNA"/>
</dbReference>
<name>A0A0C1G2C2_9SPHI</name>
<keyword evidence="9" id="KW-1185">Reference proteome</keyword>
<evidence type="ECO:0000256" key="4">
    <source>
        <dbReference type="ARBA" id="ARBA00023136"/>
    </source>
</evidence>
<evidence type="ECO:0000256" key="5">
    <source>
        <dbReference type="ARBA" id="ARBA00023237"/>
    </source>
</evidence>
<dbReference type="AlphaFoldDB" id="A0A0C1G2C2"/>
<organism evidence="8 9">
    <name type="scientific">Pedobacter kyungheensis</name>
    <dbReference type="NCBI Taxonomy" id="1069985"/>
    <lineage>
        <taxon>Bacteria</taxon>
        <taxon>Pseudomonadati</taxon>
        <taxon>Bacteroidota</taxon>
        <taxon>Sphingobacteriia</taxon>
        <taxon>Sphingobacteriales</taxon>
        <taxon>Sphingobacteriaceae</taxon>
        <taxon>Pedobacter</taxon>
    </lineage>
</organism>
<dbReference type="InterPro" id="IPR011990">
    <property type="entry name" value="TPR-like_helical_dom_sf"/>
</dbReference>
<evidence type="ECO:0000256" key="3">
    <source>
        <dbReference type="ARBA" id="ARBA00022729"/>
    </source>
</evidence>
<sequence length="455" mass="50232">MLCCSLIGICSCSKQLDQEPITEKVINNFLTNEKETEEYVNSVYASLQSTGLYGLYLPALAEIPSDNSFDEVPANDSGIFGDLDQFKTISTNDILEKNWSDSYVTIQRANVVINRINNIPYASATTRNARKGEVEFIRALVYFNLIRLYGDVPLATAETTNPNQYFGKGRTPVDEVYQQIITDLKDAIDNLPVAATQPGRVIKTAAQTLLGKVYLTQGNYRLAKEQVDAVIASNVHGLVPIETLFDLNNENNKEIIFSVQFASGINGNTEGSVMYQQFSPSGTVDGAKGHNLPTKELYNLYSSSDKRKTVYVGITANGIPFNNKLKRPVNIVDGGSDFVVLRYADVLLMKAEIENKLDNILAVADPLNMVRNRAGLLNTTAITKAALSAAIEQERRLELVGEADRWFDLLKNGNAVSTMNAWFTAQNIPISITEKNLKLPIPQSQINTDPSIKQN</sequence>
<comment type="similarity">
    <text evidence="2">Belongs to the SusD family.</text>
</comment>
<evidence type="ECO:0000256" key="2">
    <source>
        <dbReference type="ARBA" id="ARBA00006275"/>
    </source>
</evidence>
<keyword evidence="4" id="KW-0472">Membrane</keyword>
<accession>A0A0C1G2C2</accession>
<reference evidence="8 9" key="1">
    <citation type="submission" date="2014-10" db="EMBL/GenBank/DDBJ databases">
        <title>Pedobacter Kyungheensis.</title>
        <authorList>
            <person name="Anderson B.M."/>
            <person name="Newman J.D."/>
        </authorList>
    </citation>
    <scope>NUCLEOTIDE SEQUENCE [LARGE SCALE GENOMIC DNA]</scope>
    <source>
        <strain evidence="8 9">KACC 16221</strain>
    </source>
</reference>
<dbReference type="SUPFAM" id="SSF48452">
    <property type="entry name" value="TPR-like"/>
    <property type="match status" value="1"/>
</dbReference>
<comment type="caution">
    <text evidence="8">The sequence shown here is derived from an EMBL/GenBank/DDBJ whole genome shotgun (WGS) entry which is preliminary data.</text>
</comment>
<proteinExistence type="inferred from homology"/>
<dbReference type="Gene3D" id="1.25.40.390">
    <property type="match status" value="1"/>
</dbReference>
<dbReference type="CDD" id="cd08977">
    <property type="entry name" value="SusD"/>
    <property type="match status" value="1"/>
</dbReference>